<name>A0A9I9DMY2_CUCME</name>
<organism evidence="1">
    <name type="scientific">Cucumis melo</name>
    <name type="common">Muskmelon</name>
    <dbReference type="NCBI Taxonomy" id="3656"/>
    <lineage>
        <taxon>Eukaryota</taxon>
        <taxon>Viridiplantae</taxon>
        <taxon>Streptophyta</taxon>
        <taxon>Embryophyta</taxon>
        <taxon>Tracheophyta</taxon>
        <taxon>Spermatophyta</taxon>
        <taxon>Magnoliopsida</taxon>
        <taxon>eudicotyledons</taxon>
        <taxon>Gunneridae</taxon>
        <taxon>Pentapetalae</taxon>
        <taxon>rosids</taxon>
        <taxon>fabids</taxon>
        <taxon>Cucurbitales</taxon>
        <taxon>Cucurbitaceae</taxon>
        <taxon>Benincaseae</taxon>
        <taxon>Cucumis</taxon>
    </lineage>
</organism>
<dbReference type="AlphaFoldDB" id="A0A9I9DMY2"/>
<evidence type="ECO:0000313" key="1">
    <source>
        <dbReference type="EnsemblPlants" id="MELO3C021316.2.1"/>
    </source>
</evidence>
<dbReference type="Gramene" id="MELO3C021316.2.1">
    <property type="protein sequence ID" value="MELO3C021316.2.1"/>
    <property type="gene ID" value="MELO3C021316.2"/>
</dbReference>
<accession>A0A9I9DMY2</accession>
<proteinExistence type="predicted"/>
<dbReference type="EnsemblPlants" id="MELO3C021316.2.1">
    <property type="protein sequence ID" value="MELO3C021316.2.1"/>
    <property type="gene ID" value="MELO3C021316.2"/>
</dbReference>
<protein>
    <submittedName>
        <fullName evidence="1">Uncharacterized protein</fullName>
    </submittedName>
</protein>
<reference evidence="1" key="1">
    <citation type="submission" date="2023-03" db="UniProtKB">
        <authorList>
            <consortium name="EnsemblPlants"/>
        </authorList>
    </citation>
    <scope>IDENTIFICATION</scope>
</reference>
<sequence length="49" mass="5401">MGLGEINQSRPPLENVIRFPPLEGGTVLESPVKQVLFANPTWSIKIKKA</sequence>